<keyword evidence="1" id="KW-0472">Membrane</keyword>
<sequence>MKWAIYLLWPAALFSLVACNAVGVTHVDETAYDKADIHFIGVPVLAGAVGSSFPISKKYSLTAAHVARIMLVKVKAYHPLCDVAVIYSDNQHRVLPKLETAVKGEQLSMYGYNAYTAMPTSSYGTLQAFGWWDKPTTSCLVALSNAGGIQGMSGGPVYGADGAVIGVFTATHPARHQSIFIPYQQIAHWVAQQIKS</sequence>
<comment type="caution">
    <text evidence="3">The sequence shown here is derived from an EMBL/GenBank/DDBJ whole genome shotgun (WGS) entry which is preliminary data.</text>
</comment>
<feature type="transmembrane region" description="Helical" evidence="1">
    <location>
        <begin position="37"/>
        <end position="55"/>
    </location>
</feature>
<dbReference type="Proteomes" id="UP000305202">
    <property type="component" value="Unassembled WGS sequence"/>
</dbReference>
<proteinExistence type="predicted"/>
<keyword evidence="2" id="KW-0732">Signal</keyword>
<feature type="chain" id="PRO_5045974577" evidence="2">
    <location>
        <begin position="21"/>
        <end position="196"/>
    </location>
</feature>
<reference evidence="3 4" key="1">
    <citation type="submission" date="2019-04" db="EMBL/GenBank/DDBJ databases">
        <authorList>
            <person name="Li M."/>
            <person name="Gao C."/>
        </authorList>
    </citation>
    <scope>NUCLEOTIDE SEQUENCE [LARGE SCALE GENOMIC DNA]</scope>
    <source>
        <strain evidence="3 4">BGMRC 2031</strain>
    </source>
</reference>
<keyword evidence="4" id="KW-1185">Reference proteome</keyword>
<name>A0ABY2SK74_9HYPH</name>
<evidence type="ECO:0000313" key="4">
    <source>
        <dbReference type="Proteomes" id="UP000305202"/>
    </source>
</evidence>
<dbReference type="Gene3D" id="2.40.10.120">
    <property type="match status" value="1"/>
</dbReference>
<accession>A0ABY2SK74</accession>
<feature type="signal peptide" evidence="2">
    <location>
        <begin position="1"/>
        <end position="20"/>
    </location>
</feature>
<dbReference type="RefSeq" id="WP_136991434.1">
    <property type="nucleotide sequence ID" value="NZ_SZPQ01000027.1"/>
</dbReference>
<gene>
    <name evidence="3" type="ORF">FCN80_17360</name>
</gene>
<evidence type="ECO:0000256" key="2">
    <source>
        <dbReference type="SAM" id="SignalP"/>
    </source>
</evidence>
<keyword evidence="1" id="KW-0812">Transmembrane</keyword>
<dbReference type="SUPFAM" id="SSF50494">
    <property type="entry name" value="Trypsin-like serine proteases"/>
    <property type="match status" value="1"/>
</dbReference>
<dbReference type="PROSITE" id="PS51257">
    <property type="entry name" value="PROKAR_LIPOPROTEIN"/>
    <property type="match status" value="1"/>
</dbReference>
<dbReference type="InterPro" id="IPR009003">
    <property type="entry name" value="Peptidase_S1_PA"/>
</dbReference>
<organism evidence="3 4">
    <name type="scientific">Martelella alba</name>
    <dbReference type="NCBI Taxonomy" id="2590451"/>
    <lineage>
        <taxon>Bacteria</taxon>
        <taxon>Pseudomonadati</taxon>
        <taxon>Pseudomonadota</taxon>
        <taxon>Alphaproteobacteria</taxon>
        <taxon>Hyphomicrobiales</taxon>
        <taxon>Aurantimonadaceae</taxon>
        <taxon>Martelella</taxon>
    </lineage>
</organism>
<dbReference type="EMBL" id="SZPQ01000027">
    <property type="protein sequence ID" value="TKI04584.1"/>
    <property type="molecule type" value="Genomic_DNA"/>
</dbReference>
<keyword evidence="1" id="KW-1133">Transmembrane helix</keyword>
<protein>
    <submittedName>
        <fullName evidence="3">Trypsin-like peptidase domain-containing protein</fullName>
    </submittedName>
</protein>
<evidence type="ECO:0000256" key="1">
    <source>
        <dbReference type="SAM" id="Phobius"/>
    </source>
</evidence>
<evidence type="ECO:0000313" key="3">
    <source>
        <dbReference type="EMBL" id="TKI04584.1"/>
    </source>
</evidence>
<dbReference type="Pfam" id="PF13365">
    <property type="entry name" value="Trypsin_2"/>
    <property type="match status" value="1"/>
</dbReference>